<sequence>MKIIDAHLHLFPSEPKTDTMAQGVGHQNSVAHLRQAFGELDIVHGVVMGNRSLEVGYHNYPADLFHYCVGLDSVLMDQGDRVIPDLAAQVEEHLKREECCGVKLYPGYNKIWLSDPVYQPVYELAAHYDKPVAVHMGLTAHPRAHLKYCHPLALDEVAADHPETQFVMCHFGNPFLEAAAAVVEKNANVAADLSGLLEGRVDLPRYFREQSGYVGLLRTWLTAICQWDDILYGTDWPIVNLGEYIAFIKGIVPEEHWERVFFRNANRIYRLNL</sequence>
<keyword evidence="3" id="KW-0378">Hydrolase</keyword>
<organism evidence="3">
    <name type="scientific">uncultured Anaerotruncus sp</name>
    <dbReference type="NCBI Taxonomy" id="905011"/>
    <lineage>
        <taxon>Bacteria</taxon>
        <taxon>Bacillati</taxon>
        <taxon>Bacillota</taxon>
        <taxon>Clostridia</taxon>
        <taxon>Eubacteriales</taxon>
        <taxon>Oscillospiraceae</taxon>
        <taxon>Anaerotruncus</taxon>
        <taxon>environmental samples</taxon>
    </lineage>
</organism>
<proteinExistence type="predicted"/>
<dbReference type="AlphaFoldDB" id="A0A6N2TJG3"/>
<dbReference type="InterPro" id="IPR006680">
    <property type="entry name" value="Amidohydro-rel"/>
</dbReference>
<dbReference type="EMBL" id="CACRSL010000003">
    <property type="protein sequence ID" value="VYT04853.1"/>
    <property type="molecule type" value="Genomic_DNA"/>
</dbReference>
<dbReference type="PANTHER" id="PTHR21240:SF19">
    <property type="entry name" value="CATALYTIC_ HYDROLASE"/>
    <property type="match status" value="1"/>
</dbReference>
<reference evidence="3" key="1">
    <citation type="submission" date="2019-11" db="EMBL/GenBank/DDBJ databases">
        <authorList>
            <person name="Feng L."/>
        </authorList>
    </citation>
    <scope>NUCLEOTIDE SEQUENCE</scope>
    <source>
        <strain evidence="3">AundefinedLFYP135</strain>
    </source>
</reference>
<dbReference type="CDD" id="cd01292">
    <property type="entry name" value="metallo-dependent_hydrolases"/>
    <property type="match status" value="1"/>
</dbReference>
<dbReference type="PANTHER" id="PTHR21240">
    <property type="entry name" value="2-AMINO-3-CARBOXYLMUCONATE-6-SEMIALDEHYDE DECARBOXYLASE"/>
    <property type="match status" value="1"/>
</dbReference>
<accession>A0A6N2TJG3</accession>
<evidence type="ECO:0000313" key="3">
    <source>
        <dbReference type="EMBL" id="VYT04853.1"/>
    </source>
</evidence>
<name>A0A6N2TJG3_9FIRM</name>
<gene>
    <name evidence="3" type="ORF">AULFYP135_01430</name>
</gene>
<dbReference type="GO" id="GO:0016787">
    <property type="term" value="F:hydrolase activity"/>
    <property type="evidence" value="ECO:0007669"/>
    <property type="project" value="UniProtKB-KW"/>
</dbReference>
<keyword evidence="1" id="KW-0456">Lyase</keyword>
<evidence type="ECO:0000256" key="1">
    <source>
        <dbReference type="ARBA" id="ARBA00023239"/>
    </source>
</evidence>
<dbReference type="GO" id="GO:0016831">
    <property type="term" value="F:carboxy-lyase activity"/>
    <property type="evidence" value="ECO:0007669"/>
    <property type="project" value="InterPro"/>
</dbReference>
<dbReference type="Pfam" id="PF04909">
    <property type="entry name" value="Amidohydro_2"/>
    <property type="match status" value="1"/>
</dbReference>
<dbReference type="SUPFAM" id="SSF51556">
    <property type="entry name" value="Metallo-dependent hydrolases"/>
    <property type="match status" value="1"/>
</dbReference>
<dbReference type="InterPro" id="IPR032466">
    <property type="entry name" value="Metal_Hydrolase"/>
</dbReference>
<dbReference type="Gene3D" id="3.20.20.140">
    <property type="entry name" value="Metal-dependent hydrolases"/>
    <property type="match status" value="1"/>
</dbReference>
<evidence type="ECO:0000259" key="2">
    <source>
        <dbReference type="Pfam" id="PF04909"/>
    </source>
</evidence>
<dbReference type="InterPro" id="IPR032465">
    <property type="entry name" value="ACMSD"/>
</dbReference>
<protein>
    <submittedName>
        <fullName evidence="3">Amidohydrolase</fullName>
    </submittedName>
</protein>
<feature type="domain" description="Amidohydrolase-related" evidence="2">
    <location>
        <begin position="74"/>
        <end position="271"/>
    </location>
</feature>